<proteinExistence type="predicted"/>
<name>A0A816HTQ0_ADIRI</name>
<sequence>MKVPLNPRNDLLITTNYNFEGLVERKCLLKNYKKPKITKWKKYWLAICEHFLFFHKQRSFLLTFHMRLHRATSLIDNDQISHPQSNVNITLTETDRLYYQQNPSKCQSITDCLIVLSQTKNRNEIQLSDLNR</sequence>
<evidence type="ECO:0000313" key="2">
    <source>
        <dbReference type="Proteomes" id="UP000663828"/>
    </source>
</evidence>
<evidence type="ECO:0000313" key="1">
    <source>
        <dbReference type="EMBL" id="CAF1690616.1"/>
    </source>
</evidence>
<dbReference type="Gene3D" id="2.30.29.30">
    <property type="entry name" value="Pleckstrin-homology domain (PH domain)/Phosphotyrosine-binding domain (PTB)"/>
    <property type="match status" value="1"/>
</dbReference>
<dbReference type="Proteomes" id="UP000663828">
    <property type="component" value="Unassembled WGS sequence"/>
</dbReference>
<organism evidence="1 2">
    <name type="scientific">Adineta ricciae</name>
    <name type="common">Rotifer</name>
    <dbReference type="NCBI Taxonomy" id="249248"/>
    <lineage>
        <taxon>Eukaryota</taxon>
        <taxon>Metazoa</taxon>
        <taxon>Spiralia</taxon>
        <taxon>Gnathifera</taxon>
        <taxon>Rotifera</taxon>
        <taxon>Eurotatoria</taxon>
        <taxon>Bdelloidea</taxon>
        <taxon>Adinetida</taxon>
        <taxon>Adinetidae</taxon>
        <taxon>Adineta</taxon>
    </lineage>
</organism>
<reference evidence="1" key="1">
    <citation type="submission" date="2021-02" db="EMBL/GenBank/DDBJ databases">
        <authorList>
            <person name="Nowell W R."/>
        </authorList>
    </citation>
    <scope>NUCLEOTIDE SEQUENCE</scope>
</reference>
<dbReference type="SUPFAM" id="SSF50729">
    <property type="entry name" value="PH domain-like"/>
    <property type="match status" value="1"/>
</dbReference>
<evidence type="ECO:0008006" key="3">
    <source>
        <dbReference type="Google" id="ProtNLM"/>
    </source>
</evidence>
<dbReference type="EMBL" id="CAJNOR010020544">
    <property type="protein sequence ID" value="CAF1690616.1"/>
    <property type="molecule type" value="Genomic_DNA"/>
</dbReference>
<accession>A0A816HTQ0</accession>
<protein>
    <recommendedName>
        <fullName evidence="3">PH domain-containing protein</fullName>
    </recommendedName>
</protein>
<dbReference type="InterPro" id="IPR011993">
    <property type="entry name" value="PH-like_dom_sf"/>
</dbReference>
<keyword evidence="2" id="KW-1185">Reference proteome</keyword>
<feature type="non-terminal residue" evidence="1">
    <location>
        <position position="132"/>
    </location>
</feature>
<comment type="caution">
    <text evidence="1">The sequence shown here is derived from an EMBL/GenBank/DDBJ whole genome shotgun (WGS) entry which is preliminary data.</text>
</comment>
<gene>
    <name evidence="1" type="ORF">XAT740_LOCUS63815</name>
</gene>
<dbReference type="AlphaFoldDB" id="A0A816HTQ0"/>